<gene>
    <name evidence="1" type="ORF">ONZ43_g7194</name>
</gene>
<reference evidence="1" key="1">
    <citation type="submission" date="2022-11" db="EMBL/GenBank/DDBJ databases">
        <title>Genome Sequence of Nemania bipapillata.</title>
        <authorList>
            <person name="Buettner E."/>
        </authorList>
    </citation>
    <scope>NUCLEOTIDE SEQUENCE</scope>
    <source>
        <strain evidence="1">CP14</strain>
    </source>
</reference>
<organism evidence="1 2">
    <name type="scientific">Nemania bipapillata</name>
    <dbReference type="NCBI Taxonomy" id="110536"/>
    <lineage>
        <taxon>Eukaryota</taxon>
        <taxon>Fungi</taxon>
        <taxon>Dikarya</taxon>
        <taxon>Ascomycota</taxon>
        <taxon>Pezizomycotina</taxon>
        <taxon>Sordariomycetes</taxon>
        <taxon>Xylariomycetidae</taxon>
        <taxon>Xylariales</taxon>
        <taxon>Xylariaceae</taxon>
        <taxon>Nemania</taxon>
    </lineage>
</organism>
<dbReference type="Proteomes" id="UP001153334">
    <property type="component" value="Unassembled WGS sequence"/>
</dbReference>
<evidence type="ECO:0000313" key="1">
    <source>
        <dbReference type="EMBL" id="KAJ8106048.1"/>
    </source>
</evidence>
<sequence>MPAPETLDNFYHKRSWDCDFKTLYPVECEGIRIYSADLKLTNENISKHVGEEKLGIKEPWLMAHRVDLHNGLRALAEKGFQGRPVKIHLDSKVESVNAETGEVHFQDGRTVKGDLVIGADGLHSRTVQAIISNGRDKIKTGQKVFRFLVPVEKAQANPSVKNLLDTIGLNQTSAIGSTYKRLIIYPCRSGTLFNCALLHPATEADELAGRKSSWLSAGSVEDFVKCLDGFDKGIQEFCKMAEDLKLWSLVTRDPPPTYVKGKLALIGDAAHPMLPHQGQGGAQAIEDAATLGAVFTGATTPEQVPELLDIYNQVRYNHTVTICITSRVSHERRREVLDDLRRFVPNATIEEDLSRVSFAAWNSYPVRDVERLLALRRSEIVV</sequence>
<keyword evidence="2" id="KW-1185">Reference proteome</keyword>
<protein>
    <submittedName>
        <fullName evidence="1">Uncharacterized protein</fullName>
    </submittedName>
</protein>
<comment type="caution">
    <text evidence="1">The sequence shown here is derived from an EMBL/GenBank/DDBJ whole genome shotgun (WGS) entry which is preliminary data.</text>
</comment>
<evidence type="ECO:0000313" key="2">
    <source>
        <dbReference type="Proteomes" id="UP001153334"/>
    </source>
</evidence>
<dbReference type="EMBL" id="JAPESX010002976">
    <property type="protein sequence ID" value="KAJ8106048.1"/>
    <property type="molecule type" value="Genomic_DNA"/>
</dbReference>
<name>A0ACC2HTH7_9PEZI</name>
<accession>A0ACC2HTH7</accession>
<proteinExistence type="predicted"/>